<dbReference type="Proteomes" id="UP001390339">
    <property type="component" value="Unassembled WGS sequence"/>
</dbReference>
<accession>A0ABR2HLK5</accession>
<sequence>MRVAACKQQASAAKPAKHVQVYHYPAQLAIWMAADCHWPSTVYYAAICDLDRRGVRITNYEMEARLDWRRRREGRRKDGNMMRYRPY</sequence>
<protein>
    <recommendedName>
        <fullName evidence="3">Transposase</fullName>
    </recommendedName>
</protein>
<name>A0ABR2HLK5_9PEZI</name>
<evidence type="ECO:0000313" key="2">
    <source>
        <dbReference type="Proteomes" id="UP001390339"/>
    </source>
</evidence>
<reference evidence="1 2" key="1">
    <citation type="journal article" date="2024" name="IMA Fungus">
        <title>Apiospora arundinis, a panoply of carbohydrate-active enzymes and secondary metabolites.</title>
        <authorList>
            <person name="Sorensen T."/>
            <person name="Petersen C."/>
            <person name="Muurmann A.T."/>
            <person name="Christiansen J.V."/>
            <person name="Brundto M.L."/>
            <person name="Overgaard C.K."/>
            <person name="Boysen A.T."/>
            <person name="Wollenberg R.D."/>
            <person name="Larsen T.O."/>
            <person name="Sorensen J.L."/>
            <person name="Nielsen K.L."/>
            <person name="Sondergaard T.E."/>
        </authorList>
    </citation>
    <scope>NUCLEOTIDE SEQUENCE [LARGE SCALE GENOMIC DNA]</scope>
    <source>
        <strain evidence="1 2">AAU 773</strain>
    </source>
</reference>
<dbReference type="EMBL" id="JAPCWZ010000010">
    <property type="protein sequence ID" value="KAK8849016.1"/>
    <property type="molecule type" value="Genomic_DNA"/>
</dbReference>
<proteinExistence type="predicted"/>
<comment type="caution">
    <text evidence="1">The sequence shown here is derived from an EMBL/GenBank/DDBJ whole genome shotgun (WGS) entry which is preliminary data.</text>
</comment>
<evidence type="ECO:0000313" key="1">
    <source>
        <dbReference type="EMBL" id="KAK8849016.1"/>
    </source>
</evidence>
<evidence type="ECO:0008006" key="3">
    <source>
        <dbReference type="Google" id="ProtNLM"/>
    </source>
</evidence>
<gene>
    <name evidence="1" type="ORF">PGQ11_015496</name>
</gene>
<keyword evidence="2" id="KW-1185">Reference proteome</keyword>
<organism evidence="1 2">
    <name type="scientific">Apiospora arundinis</name>
    <dbReference type="NCBI Taxonomy" id="335852"/>
    <lineage>
        <taxon>Eukaryota</taxon>
        <taxon>Fungi</taxon>
        <taxon>Dikarya</taxon>
        <taxon>Ascomycota</taxon>
        <taxon>Pezizomycotina</taxon>
        <taxon>Sordariomycetes</taxon>
        <taxon>Xylariomycetidae</taxon>
        <taxon>Amphisphaeriales</taxon>
        <taxon>Apiosporaceae</taxon>
        <taxon>Apiospora</taxon>
    </lineage>
</organism>